<dbReference type="Pfam" id="PF08984">
    <property type="entry name" value="DUF1858"/>
    <property type="match status" value="1"/>
</dbReference>
<dbReference type="PATRIC" id="fig|467210.3.peg.817"/>
<evidence type="ECO:0000313" key="2">
    <source>
        <dbReference type="EMBL" id="KXB60045.1"/>
    </source>
</evidence>
<dbReference type="PANTHER" id="PTHR39341:SF1">
    <property type="entry name" value="DUF1858 DOMAIN-CONTAINING PROTEIN"/>
    <property type="match status" value="1"/>
</dbReference>
<dbReference type="InterPro" id="IPR023883">
    <property type="entry name" value="CHP03980_redox-disulphide"/>
</dbReference>
<gene>
    <name evidence="2" type="ORF">HMPREF1866_00828</name>
</gene>
<feature type="domain" description="DUF1858" evidence="1">
    <location>
        <begin position="3"/>
        <end position="56"/>
    </location>
</feature>
<dbReference type="OrthoDB" id="15017at2"/>
<reference evidence="3" key="1">
    <citation type="submission" date="2016-01" db="EMBL/GenBank/DDBJ databases">
        <authorList>
            <person name="Mitreva M."/>
            <person name="Pepin K.H."/>
            <person name="Mihindukulasuriya K.A."/>
            <person name="Fulton R."/>
            <person name="Fronick C."/>
            <person name="O'Laughlin M."/>
            <person name="Miner T."/>
            <person name="Herter B."/>
            <person name="Rosa B.A."/>
            <person name="Cordes M."/>
            <person name="Tomlinson C."/>
            <person name="Wollam A."/>
            <person name="Palsikar V.B."/>
            <person name="Mardis E.R."/>
            <person name="Wilson R.K."/>
        </authorList>
    </citation>
    <scope>NUCLEOTIDE SEQUENCE [LARGE SCALE GENOMIC DNA]</scope>
    <source>
        <strain evidence="3">DNF00896</strain>
    </source>
</reference>
<dbReference type="InterPro" id="IPR015077">
    <property type="entry name" value="DUF1858"/>
</dbReference>
<sequence>MTINKNMTIGELLITNDLIAPMLMRAGMHCLGCPSSQMETLEEACMVHGIDCDTLVSQINEILATV</sequence>
<dbReference type="Proteomes" id="UP000070394">
    <property type="component" value="Unassembled WGS sequence"/>
</dbReference>
<evidence type="ECO:0000313" key="3">
    <source>
        <dbReference type="Proteomes" id="UP000070394"/>
    </source>
</evidence>
<name>A0A133ZX77_9FIRM</name>
<dbReference type="NCBIfam" id="TIGR03980">
    <property type="entry name" value="prismane_assoc"/>
    <property type="match status" value="1"/>
</dbReference>
<organism evidence="2 3">
    <name type="scientific">Lachnoanaerobaculum saburreum</name>
    <dbReference type="NCBI Taxonomy" id="467210"/>
    <lineage>
        <taxon>Bacteria</taxon>
        <taxon>Bacillati</taxon>
        <taxon>Bacillota</taxon>
        <taxon>Clostridia</taxon>
        <taxon>Lachnospirales</taxon>
        <taxon>Lachnospiraceae</taxon>
        <taxon>Lachnoanaerobaculum</taxon>
    </lineage>
</organism>
<dbReference type="RefSeq" id="WP_009444470.1">
    <property type="nucleotide sequence ID" value="NZ_KQ959781.1"/>
</dbReference>
<dbReference type="PANTHER" id="PTHR39341">
    <property type="entry name" value="BSL7085 PROTEIN"/>
    <property type="match status" value="1"/>
</dbReference>
<comment type="caution">
    <text evidence="2">The sequence shown here is derived from an EMBL/GenBank/DDBJ whole genome shotgun (WGS) entry which is preliminary data.</text>
</comment>
<proteinExistence type="predicted"/>
<dbReference type="InterPro" id="IPR038062">
    <property type="entry name" value="ScdA-like_N_sf"/>
</dbReference>
<accession>A0A133ZX77</accession>
<dbReference type="STRING" id="467210.HMPREF1866_00828"/>
<dbReference type="EMBL" id="LSDA01000020">
    <property type="protein sequence ID" value="KXB60045.1"/>
    <property type="molecule type" value="Genomic_DNA"/>
</dbReference>
<keyword evidence="3" id="KW-1185">Reference proteome</keyword>
<dbReference type="Gene3D" id="1.10.3910.10">
    <property type="entry name" value="SP0561-like"/>
    <property type="match status" value="1"/>
</dbReference>
<protein>
    <submittedName>
        <fullName evidence="2">Hydrid cluster protein-associated redox disulfide domain protein</fullName>
    </submittedName>
</protein>
<evidence type="ECO:0000259" key="1">
    <source>
        <dbReference type="Pfam" id="PF08984"/>
    </source>
</evidence>
<dbReference type="AlphaFoldDB" id="A0A133ZX77"/>
<dbReference type="SUPFAM" id="SSF140683">
    <property type="entry name" value="SP0561-like"/>
    <property type="match status" value="1"/>
</dbReference>